<evidence type="ECO:0000313" key="2">
    <source>
        <dbReference type="Ensembl" id="ENSPSTP00000010370.1"/>
    </source>
</evidence>
<dbReference type="InterPro" id="IPR027417">
    <property type="entry name" value="P-loop_NTPase"/>
</dbReference>
<proteinExistence type="predicted"/>
<keyword evidence="3" id="KW-1185">Reference proteome</keyword>
<evidence type="ECO:0000313" key="3">
    <source>
        <dbReference type="Proteomes" id="UP000694428"/>
    </source>
</evidence>
<sequence>MEEQLLRALGGLSLQPPPRRSPRRFGKTLVLLRGLPGSGKSTLASLSRSIALRSCLCILTPFCDATKRPYCKR</sequence>
<dbReference type="AlphaFoldDB" id="A0A8C9F535"/>
<dbReference type="Gene3D" id="3.40.50.300">
    <property type="entry name" value="P-loop containing nucleotide triphosphate hydrolases"/>
    <property type="match status" value="1"/>
</dbReference>
<reference evidence="2" key="2">
    <citation type="submission" date="2025-09" db="UniProtKB">
        <authorList>
            <consortium name="Ensembl"/>
        </authorList>
    </citation>
    <scope>IDENTIFICATION</scope>
</reference>
<feature type="region of interest" description="Disordered" evidence="1">
    <location>
        <begin position="1"/>
        <end position="23"/>
    </location>
</feature>
<protein>
    <submittedName>
        <fullName evidence="2">Uncharacterized protein</fullName>
    </submittedName>
</protein>
<organism evidence="2 3">
    <name type="scientific">Pavo cristatus</name>
    <name type="common">Indian peafowl</name>
    <name type="synonym">Blue peafowl</name>
    <dbReference type="NCBI Taxonomy" id="9049"/>
    <lineage>
        <taxon>Eukaryota</taxon>
        <taxon>Metazoa</taxon>
        <taxon>Chordata</taxon>
        <taxon>Craniata</taxon>
        <taxon>Vertebrata</taxon>
        <taxon>Euteleostomi</taxon>
        <taxon>Archelosauria</taxon>
        <taxon>Archosauria</taxon>
        <taxon>Dinosauria</taxon>
        <taxon>Saurischia</taxon>
        <taxon>Theropoda</taxon>
        <taxon>Coelurosauria</taxon>
        <taxon>Aves</taxon>
        <taxon>Neognathae</taxon>
        <taxon>Galloanserae</taxon>
        <taxon>Galliformes</taxon>
        <taxon>Phasianidae</taxon>
        <taxon>Phasianinae</taxon>
        <taxon>Pavo</taxon>
    </lineage>
</organism>
<dbReference type="Proteomes" id="UP000694428">
    <property type="component" value="Unplaced"/>
</dbReference>
<evidence type="ECO:0000256" key="1">
    <source>
        <dbReference type="SAM" id="MobiDB-lite"/>
    </source>
</evidence>
<reference evidence="2" key="1">
    <citation type="submission" date="2025-08" db="UniProtKB">
        <authorList>
            <consortium name="Ensembl"/>
        </authorList>
    </citation>
    <scope>IDENTIFICATION</scope>
</reference>
<dbReference type="Ensembl" id="ENSPSTT00000010887.1">
    <property type="protein sequence ID" value="ENSPSTP00000010370.1"/>
    <property type="gene ID" value="ENSPSTG00000007303.1"/>
</dbReference>
<accession>A0A8C9F535</accession>
<name>A0A8C9F535_PAVCR</name>